<sequence length="211" mass="21958">MLAQEDCLVNNPQQPGMSPYGHGAYPPPPSQAPRPGSGRTLLWLAAGLVVVLLAVGAVALLVLGDDSDESPGEGTSNARDESCAVYSESMLNVETWAAVGNDPDRMQELYDALAEDITDDEIRALVAAEAEAMVAQKRGIQEWKASMEEALERGEHPDTTLPDGLGADSPAPKAQAAVINACASAWGADDDAPVPQVTAPTLDLPSGLGDE</sequence>
<evidence type="ECO:0000313" key="4">
    <source>
        <dbReference type="Proteomes" id="UP001501581"/>
    </source>
</evidence>
<dbReference type="EMBL" id="BAAALG010000013">
    <property type="protein sequence ID" value="GAA1110733.1"/>
    <property type="molecule type" value="Genomic_DNA"/>
</dbReference>
<evidence type="ECO:0000256" key="1">
    <source>
        <dbReference type="SAM" id="MobiDB-lite"/>
    </source>
</evidence>
<feature type="region of interest" description="Disordered" evidence="1">
    <location>
        <begin position="1"/>
        <end position="35"/>
    </location>
</feature>
<keyword evidence="2" id="KW-0472">Membrane</keyword>
<organism evidence="3 4">
    <name type="scientific">Nocardioides dubius</name>
    <dbReference type="NCBI Taxonomy" id="317019"/>
    <lineage>
        <taxon>Bacteria</taxon>
        <taxon>Bacillati</taxon>
        <taxon>Actinomycetota</taxon>
        <taxon>Actinomycetes</taxon>
        <taxon>Propionibacteriales</taxon>
        <taxon>Nocardioidaceae</taxon>
        <taxon>Nocardioides</taxon>
    </lineage>
</organism>
<comment type="caution">
    <text evidence="3">The sequence shown here is derived from an EMBL/GenBank/DDBJ whole genome shotgun (WGS) entry which is preliminary data.</text>
</comment>
<feature type="transmembrane region" description="Helical" evidence="2">
    <location>
        <begin position="41"/>
        <end position="63"/>
    </location>
</feature>
<evidence type="ECO:0000256" key="2">
    <source>
        <dbReference type="SAM" id="Phobius"/>
    </source>
</evidence>
<dbReference type="Proteomes" id="UP001501581">
    <property type="component" value="Unassembled WGS sequence"/>
</dbReference>
<proteinExistence type="predicted"/>
<keyword evidence="4" id="KW-1185">Reference proteome</keyword>
<reference evidence="4" key="1">
    <citation type="journal article" date="2019" name="Int. J. Syst. Evol. Microbiol.">
        <title>The Global Catalogue of Microorganisms (GCM) 10K type strain sequencing project: providing services to taxonomists for standard genome sequencing and annotation.</title>
        <authorList>
            <consortium name="The Broad Institute Genomics Platform"/>
            <consortium name="The Broad Institute Genome Sequencing Center for Infectious Disease"/>
            <person name="Wu L."/>
            <person name="Ma J."/>
        </authorList>
    </citation>
    <scope>NUCLEOTIDE SEQUENCE [LARGE SCALE GENOMIC DNA]</scope>
    <source>
        <strain evidence="4">JCM 13008</strain>
    </source>
</reference>
<evidence type="ECO:0000313" key="3">
    <source>
        <dbReference type="EMBL" id="GAA1110733.1"/>
    </source>
</evidence>
<feature type="region of interest" description="Disordered" evidence="1">
    <location>
        <begin position="187"/>
        <end position="211"/>
    </location>
</feature>
<gene>
    <name evidence="3" type="ORF">GCM10009668_34400</name>
</gene>
<accession>A0ABP4EIH2</accession>
<keyword evidence="2" id="KW-0812">Transmembrane</keyword>
<protein>
    <submittedName>
        <fullName evidence="3">Uncharacterized protein</fullName>
    </submittedName>
</protein>
<feature type="region of interest" description="Disordered" evidence="1">
    <location>
        <begin position="151"/>
        <end position="173"/>
    </location>
</feature>
<keyword evidence="2" id="KW-1133">Transmembrane helix</keyword>
<name>A0ABP4EIH2_9ACTN</name>